<sequence length="199" mass="22494">MGGVKGETVEQTVQMAQQCRDIQVRLERLACFDLVFKTPVEVVPKTKMTYYSPQWNHAMKARKSLTAEQGWTLEAELGDKGNAWIALPAKNANMTEEQRPVLLLSCIKNISRVELALPEQVKDARIQVSIRKATQVWRSDDYGVLFSSGRGIPAIEMMKSLTKSSHLTLRSNARFADGLQFNTHNLEQGLSVLRERCSW</sequence>
<dbReference type="Pfam" id="PF11319">
    <property type="entry name" value="VasI"/>
    <property type="match status" value="1"/>
</dbReference>
<evidence type="ECO:0000313" key="2">
    <source>
        <dbReference type="Proteomes" id="UP000278792"/>
    </source>
</evidence>
<evidence type="ECO:0000313" key="1">
    <source>
        <dbReference type="EMBL" id="ROV59770.1"/>
    </source>
</evidence>
<dbReference type="InterPro" id="IPR017738">
    <property type="entry name" value="T6SS-assoc_VCA0118"/>
</dbReference>
<comment type="caution">
    <text evidence="1">The sequence shown here is derived from an EMBL/GenBank/DDBJ whole genome shotgun (WGS) entry which is preliminary data.</text>
</comment>
<dbReference type="Proteomes" id="UP000278792">
    <property type="component" value="Unassembled WGS sequence"/>
</dbReference>
<dbReference type="AlphaFoldDB" id="A0A3N3DZD9"/>
<reference evidence="1 2" key="1">
    <citation type="submission" date="2018-11" db="EMBL/GenBank/DDBJ databases">
        <title>Vibrio ponticus strain CAIM 1751 pathogenic for the snapper Lutjanus guttatus.</title>
        <authorList>
            <person name="Soto-Rodriguez S."/>
            <person name="Lozano-Olvera R."/>
            <person name="Gomez-Gil B."/>
        </authorList>
    </citation>
    <scope>NUCLEOTIDE SEQUENCE [LARGE SCALE GENOMIC DNA]</scope>
    <source>
        <strain evidence="1 2">CAIM 1751</strain>
    </source>
</reference>
<dbReference type="NCBIfam" id="TIGR03360">
    <property type="entry name" value="VI_minor_1"/>
    <property type="match status" value="1"/>
</dbReference>
<protein>
    <submittedName>
        <fullName evidence="1">Type VI secretion system-associated protein TagO</fullName>
    </submittedName>
</protein>
<dbReference type="EMBL" id="RKIK01000033">
    <property type="protein sequence ID" value="ROV59770.1"/>
    <property type="molecule type" value="Genomic_DNA"/>
</dbReference>
<organism evidence="1 2">
    <name type="scientific">Vibrio ponticus</name>
    <dbReference type="NCBI Taxonomy" id="265668"/>
    <lineage>
        <taxon>Bacteria</taxon>
        <taxon>Pseudomonadati</taxon>
        <taxon>Pseudomonadota</taxon>
        <taxon>Gammaproteobacteria</taxon>
        <taxon>Vibrionales</taxon>
        <taxon>Vibrionaceae</taxon>
        <taxon>Vibrio</taxon>
    </lineage>
</organism>
<accession>A0A3N3DZD9</accession>
<name>A0A3N3DZD9_9VIBR</name>
<proteinExistence type="predicted"/>
<gene>
    <name evidence="1" type="primary">tagO</name>
    <name evidence="1" type="ORF">EGH82_12320</name>
</gene>